<evidence type="ECO:0000256" key="1">
    <source>
        <dbReference type="ARBA" id="ARBA00008791"/>
    </source>
</evidence>
<dbReference type="EMBL" id="JTHE03000044">
    <property type="protein sequence ID" value="MCM1982733.1"/>
    <property type="molecule type" value="Genomic_DNA"/>
</dbReference>
<dbReference type="PANTHER" id="PTHR46268">
    <property type="entry name" value="STRESS RESPONSE PROTEIN NHAX"/>
    <property type="match status" value="1"/>
</dbReference>
<name>A0ABD4T2L4_9CYAN</name>
<dbReference type="Pfam" id="PF00582">
    <property type="entry name" value="Usp"/>
    <property type="match status" value="1"/>
</dbReference>
<dbReference type="PANTHER" id="PTHR46268:SF8">
    <property type="entry name" value="UNIVERSAL STRESS PROTEIN SLL1388"/>
    <property type="match status" value="1"/>
</dbReference>
<dbReference type="InterPro" id="IPR006015">
    <property type="entry name" value="Universal_stress_UspA"/>
</dbReference>
<proteinExistence type="inferred from homology"/>
<dbReference type="Proteomes" id="UP000031561">
    <property type="component" value="Unassembled WGS sequence"/>
</dbReference>
<protein>
    <submittedName>
        <fullName evidence="3">Universal stress protein</fullName>
    </submittedName>
</protein>
<evidence type="ECO:0000313" key="3">
    <source>
        <dbReference type="EMBL" id="MCM1982733.1"/>
    </source>
</evidence>
<dbReference type="RefSeq" id="WP_166274684.1">
    <property type="nucleotide sequence ID" value="NZ_JTHE03000044.1"/>
</dbReference>
<feature type="domain" description="UspA" evidence="2">
    <location>
        <begin position="1"/>
        <end position="156"/>
    </location>
</feature>
<dbReference type="PRINTS" id="PR01438">
    <property type="entry name" value="UNVRSLSTRESS"/>
</dbReference>
<evidence type="ECO:0000313" key="4">
    <source>
        <dbReference type="Proteomes" id="UP000031561"/>
    </source>
</evidence>
<organism evidence="3 4">
    <name type="scientific">Lyngbya confervoides BDU141951</name>
    <dbReference type="NCBI Taxonomy" id="1574623"/>
    <lineage>
        <taxon>Bacteria</taxon>
        <taxon>Bacillati</taxon>
        <taxon>Cyanobacteriota</taxon>
        <taxon>Cyanophyceae</taxon>
        <taxon>Oscillatoriophycideae</taxon>
        <taxon>Oscillatoriales</taxon>
        <taxon>Microcoleaceae</taxon>
        <taxon>Lyngbya</taxon>
    </lineage>
</organism>
<dbReference type="Gene3D" id="3.40.50.620">
    <property type="entry name" value="HUPs"/>
    <property type="match status" value="1"/>
</dbReference>
<sequence>MAEKILVALDHSPMSDRVFQDSLKLAQALGAELLLVHVLSSGSADSPKLPTMPILDYYPSYNASAMEVFEQAWQAYEQKGQAMLDRLQATAAAAGLTVQARQVQGAAGAILCREAKDFGATLIVMGRRGHSGLSELLLGSVSNYVLHHAPCSIYVINAVPEAQPLPPLKDEL</sequence>
<comment type="caution">
    <text evidence="3">The sequence shown here is derived from an EMBL/GenBank/DDBJ whole genome shotgun (WGS) entry which is preliminary data.</text>
</comment>
<dbReference type="InterPro" id="IPR014729">
    <property type="entry name" value="Rossmann-like_a/b/a_fold"/>
</dbReference>
<evidence type="ECO:0000259" key="2">
    <source>
        <dbReference type="Pfam" id="PF00582"/>
    </source>
</evidence>
<keyword evidence="4" id="KW-1185">Reference proteome</keyword>
<accession>A0ABD4T2L4</accession>
<reference evidence="3 4" key="1">
    <citation type="journal article" date="2015" name="Genome Announc.">
        <title>Draft Genome Sequence of Filamentous Marine Cyanobacterium Lyngbya confervoides Strain BDU141951.</title>
        <authorList>
            <person name="Chandrababunaidu M.M."/>
            <person name="Sen D."/>
            <person name="Tripathy S."/>
        </authorList>
    </citation>
    <scope>NUCLEOTIDE SEQUENCE [LARGE SCALE GENOMIC DNA]</scope>
    <source>
        <strain evidence="3 4">BDU141951</strain>
    </source>
</reference>
<comment type="similarity">
    <text evidence="1">Belongs to the universal stress protein A family.</text>
</comment>
<dbReference type="CDD" id="cd00293">
    <property type="entry name" value="USP-like"/>
    <property type="match status" value="1"/>
</dbReference>
<gene>
    <name evidence="3" type="ORF">QQ91_0007840</name>
</gene>
<dbReference type="AlphaFoldDB" id="A0ABD4T2L4"/>
<dbReference type="SUPFAM" id="SSF52402">
    <property type="entry name" value="Adenine nucleotide alpha hydrolases-like"/>
    <property type="match status" value="1"/>
</dbReference>
<dbReference type="InterPro" id="IPR006016">
    <property type="entry name" value="UspA"/>
</dbReference>